<keyword evidence="4 9" id="KW-0732">Signal</keyword>
<evidence type="ECO:0000256" key="7">
    <source>
        <dbReference type="ARBA" id="ARBA00023049"/>
    </source>
</evidence>
<feature type="domain" description="Peptidase M43 pregnancy-associated plasma-A" evidence="10">
    <location>
        <begin position="196"/>
        <end position="281"/>
    </location>
</feature>
<protein>
    <submittedName>
        <fullName evidence="11">Metalloprotease</fullName>
    </submittedName>
</protein>
<dbReference type="GO" id="GO:0046872">
    <property type="term" value="F:metal ion binding"/>
    <property type="evidence" value="ECO:0007669"/>
    <property type="project" value="UniProtKB-KW"/>
</dbReference>
<sequence>MTRVALTLVSLVAVASAQRQRLCANNPTAEKILAHELHFKSVLDKLQVDADAFVAKLPAEADPAVIPVYFHVIASSNSSEDGNIPDDQVAAQIDVLNQDYSEAGLTFELANTTRTFSEEWFTGVGPELDLQAEMKSALRQGDANALNVYTVSFANPDSEGLLGYSTFPSDFESNPSDDGVVILYQSLPGGNAAPFDEGRTLTHETGHWVGLYHTFQGGCSGAGDQVSDTPAERQPGSGCQAADTCPSNAGVDPIHNFMDYTDDSCMNQFTPGQVTRMKQQMKAYRGVVF</sequence>
<keyword evidence="5" id="KW-0378">Hydrolase</keyword>
<dbReference type="InParanoid" id="A0A165J045"/>
<dbReference type="OrthoDB" id="536211at2759"/>
<keyword evidence="7 11" id="KW-0482">Metalloprotease</keyword>
<feature type="signal peptide" evidence="9">
    <location>
        <begin position="1"/>
        <end position="17"/>
    </location>
</feature>
<keyword evidence="12" id="KW-1185">Reference proteome</keyword>
<accession>A0A165J045</accession>
<evidence type="ECO:0000256" key="2">
    <source>
        <dbReference type="ARBA" id="ARBA00022670"/>
    </source>
</evidence>
<organism evidence="11 12">
    <name type="scientific">Exidia glandulosa HHB12029</name>
    <dbReference type="NCBI Taxonomy" id="1314781"/>
    <lineage>
        <taxon>Eukaryota</taxon>
        <taxon>Fungi</taxon>
        <taxon>Dikarya</taxon>
        <taxon>Basidiomycota</taxon>
        <taxon>Agaricomycotina</taxon>
        <taxon>Agaricomycetes</taxon>
        <taxon>Auriculariales</taxon>
        <taxon>Exidiaceae</taxon>
        <taxon>Exidia</taxon>
    </lineage>
</organism>
<dbReference type="Pfam" id="PF05572">
    <property type="entry name" value="Peptidase_M43"/>
    <property type="match status" value="1"/>
</dbReference>
<evidence type="ECO:0000256" key="6">
    <source>
        <dbReference type="ARBA" id="ARBA00022833"/>
    </source>
</evidence>
<dbReference type="CDD" id="cd04275">
    <property type="entry name" value="ZnMc_pappalysin_like"/>
    <property type="match status" value="1"/>
</dbReference>
<keyword evidence="6" id="KW-0862">Zinc</keyword>
<reference evidence="11 12" key="1">
    <citation type="journal article" date="2016" name="Mol. Biol. Evol.">
        <title>Comparative Genomics of Early-Diverging Mushroom-Forming Fungi Provides Insights into the Origins of Lignocellulose Decay Capabilities.</title>
        <authorList>
            <person name="Nagy L.G."/>
            <person name="Riley R."/>
            <person name="Tritt A."/>
            <person name="Adam C."/>
            <person name="Daum C."/>
            <person name="Floudas D."/>
            <person name="Sun H."/>
            <person name="Yadav J.S."/>
            <person name="Pangilinan J."/>
            <person name="Larsson K.H."/>
            <person name="Matsuura K."/>
            <person name="Barry K."/>
            <person name="Labutti K."/>
            <person name="Kuo R."/>
            <person name="Ohm R.A."/>
            <person name="Bhattacharya S.S."/>
            <person name="Shirouzu T."/>
            <person name="Yoshinaga Y."/>
            <person name="Martin F.M."/>
            <person name="Grigoriev I.V."/>
            <person name="Hibbett D.S."/>
        </authorList>
    </citation>
    <scope>NUCLEOTIDE SEQUENCE [LARGE SCALE GENOMIC DNA]</scope>
    <source>
        <strain evidence="11 12">HHB12029</strain>
    </source>
</reference>
<dbReference type="PANTHER" id="PTHR47466:SF1">
    <property type="entry name" value="METALLOPROTEASE MEP1 (AFU_ORTHOLOGUE AFUA_1G07730)-RELATED"/>
    <property type="match status" value="1"/>
</dbReference>
<dbReference type="PANTHER" id="PTHR47466">
    <property type="match status" value="1"/>
</dbReference>
<evidence type="ECO:0000256" key="8">
    <source>
        <dbReference type="ARBA" id="ARBA00023157"/>
    </source>
</evidence>
<comment type="similarity">
    <text evidence="1">Belongs to the peptidase M43B family.</text>
</comment>
<dbReference type="EMBL" id="KV425978">
    <property type="protein sequence ID" value="KZV94126.1"/>
    <property type="molecule type" value="Genomic_DNA"/>
</dbReference>
<dbReference type="Proteomes" id="UP000077266">
    <property type="component" value="Unassembled WGS sequence"/>
</dbReference>
<name>A0A165J045_EXIGL</name>
<proteinExistence type="inferred from homology"/>
<evidence type="ECO:0000256" key="5">
    <source>
        <dbReference type="ARBA" id="ARBA00022801"/>
    </source>
</evidence>
<evidence type="ECO:0000256" key="1">
    <source>
        <dbReference type="ARBA" id="ARBA00008721"/>
    </source>
</evidence>
<dbReference type="GO" id="GO:0008237">
    <property type="term" value="F:metallopeptidase activity"/>
    <property type="evidence" value="ECO:0007669"/>
    <property type="project" value="UniProtKB-KW"/>
</dbReference>
<keyword evidence="8" id="KW-1015">Disulfide bond</keyword>
<keyword evidence="3" id="KW-0479">Metal-binding</keyword>
<evidence type="ECO:0000313" key="12">
    <source>
        <dbReference type="Proteomes" id="UP000077266"/>
    </source>
</evidence>
<evidence type="ECO:0000259" key="10">
    <source>
        <dbReference type="Pfam" id="PF05572"/>
    </source>
</evidence>
<gene>
    <name evidence="11" type="ORF">EXIGLDRAFT_612080</name>
</gene>
<evidence type="ECO:0000313" key="11">
    <source>
        <dbReference type="EMBL" id="KZV94126.1"/>
    </source>
</evidence>
<dbReference type="GO" id="GO:0006508">
    <property type="term" value="P:proteolysis"/>
    <property type="evidence" value="ECO:0007669"/>
    <property type="project" value="UniProtKB-KW"/>
</dbReference>
<evidence type="ECO:0000256" key="9">
    <source>
        <dbReference type="SAM" id="SignalP"/>
    </source>
</evidence>
<evidence type="ECO:0000256" key="3">
    <source>
        <dbReference type="ARBA" id="ARBA00022723"/>
    </source>
</evidence>
<dbReference type="SUPFAM" id="SSF55486">
    <property type="entry name" value="Metalloproteases ('zincins'), catalytic domain"/>
    <property type="match status" value="1"/>
</dbReference>
<dbReference type="STRING" id="1314781.A0A165J045"/>
<keyword evidence="2 11" id="KW-0645">Protease</keyword>
<dbReference type="AlphaFoldDB" id="A0A165J045"/>
<feature type="chain" id="PRO_5007859727" evidence="9">
    <location>
        <begin position="18"/>
        <end position="289"/>
    </location>
</feature>
<dbReference type="InterPro" id="IPR024079">
    <property type="entry name" value="MetalloPept_cat_dom_sf"/>
</dbReference>
<dbReference type="Gene3D" id="3.40.390.10">
    <property type="entry name" value="Collagenase (Catalytic Domain)"/>
    <property type="match status" value="1"/>
</dbReference>
<evidence type="ECO:0000256" key="4">
    <source>
        <dbReference type="ARBA" id="ARBA00022729"/>
    </source>
</evidence>
<dbReference type="InterPro" id="IPR008754">
    <property type="entry name" value="Peptidase_M43"/>
</dbReference>